<dbReference type="Gene3D" id="3.40.50.1000">
    <property type="entry name" value="HAD superfamily/HAD-like"/>
    <property type="match status" value="1"/>
</dbReference>
<gene>
    <name evidence="3" type="ORF">EIMP300_68720</name>
</gene>
<protein>
    <recommendedName>
        <fullName evidence="5">Phosphatase</fullName>
    </recommendedName>
</protein>
<keyword evidence="2" id="KW-0460">Magnesium</keyword>
<dbReference type="Pfam" id="PF08282">
    <property type="entry name" value="Hydrolase_3"/>
    <property type="match status" value="1"/>
</dbReference>
<accession>A0A8S0FYF9</accession>
<sequence>MAVNAELKRRILSDSGIGVPFAQTKILNLNLEYAMTTRVIALDLDGTLLTPKKTLLPSSIEALARAREAGYRLIIVTGRHHVAIHTFLSGAGAGYTCYLL</sequence>
<dbReference type="GO" id="GO:0000287">
    <property type="term" value="F:magnesium ion binding"/>
    <property type="evidence" value="ECO:0007669"/>
    <property type="project" value="TreeGrafter"/>
</dbReference>
<evidence type="ECO:0000256" key="2">
    <source>
        <dbReference type="ARBA" id="ARBA00022842"/>
    </source>
</evidence>
<evidence type="ECO:0000313" key="3">
    <source>
        <dbReference type="EMBL" id="BBU85472.1"/>
    </source>
</evidence>
<dbReference type="GO" id="GO:0005829">
    <property type="term" value="C:cytosol"/>
    <property type="evidence" value="ECO:0007669"/>
    <property type="project" value="TreeGrafter"/>
</dbReference>
<evidence type="ECO:0008006" key="5">
    <source>
        <dbReference type="Google" id="ProtNLM"/>
    </source>
</evidence>
<name>A0A8S0FYF9_ECOLX</name>
<proteinExistence type="predicted"/>
<dbReference type="EMBL" id="AP022360">
    <property type="protein sequence ID" value="BBU85472.1"/>
    <property type="molecule type" value="Genomic_DNA"/>
</dbReference>
<dbReference type="SUPFAM" id="SSF56784">
    <property type="entry name" value="HAD-like"/>
    <property type="match status" value="1"/>
</dbReference>
<organism evidence="3 4">
    <name type="scientific">Escherichia coli</name>
    <dbReference type="NCBI Taxonomy" id="562"/>
    <lineage>
        <taxon>Bacteria</taxon>
        <taxon>Pseudomonadati</taxon>
        <taxon>Pseudomonadota</taxon>
        <taxon>Gammaproteobacteria</taxon>
        <taxon>Enterobacterales</taxon>
        <taxon>Enterobacteriaceae</taxon>
        <taxon>Escherichia</taxon>
    </lineage>
</organism>
<dbReference type="InterPro" id="IPR023214">
    <property type="entry name" value="HAD_sf"/>
</dbReference>
<dbReference type="PANTHER" id="PTHR10000:SF58">
    <property type="entry name" value="PYRIDOXAL PHOSPHATE PHOSPHATASE YBHA"/>
    <property type="match status" value="1"/>
</dbReference>
<evidence type="ECO:0000313" key="4">
    <source>
        <dbReference type="Proteomes" id="UP000467488"/>
    </source>
</evidence>
<dbReference type="GO" id="GO:0016791">
    <property type="term" value="F:phosphatase activity"/>
    <property type="evidence" value="ECO:0007669"/>
    <property type="project" value="TreeGrafter"/>
</dbReference>
<dbReference type="PANTHER" id="PTHR10000">
    <property type="entry name" value="PHOSPHOSERINE PHOSPHATASE"/>
    <property type="match status" value="1"/>
</dbReference>
<dbReference type="Proteomes" id="UP000467488">
    <property type="component" value="Chromosome"/>
</dbReference>
<dbReference type="AlphaFoldDB" id="A0A8S0FYF9"/>
<keyword evidence="1" id="KW-0479">Metal-binding</keyword>
<dbReference type="InterPro" id="IPR036412">
    <property type="entry name" value="HAD-like_sf"/>
</dbReference>
<evidence type="ECO:0000256" key="1">
    <source>
        <dbReference type="ARBA" id="ARBA00022723"/>
    </source>
</evidence>
<dbReference type="PROSITE" id="PS01228">
    <property type="entry name" value="COF_1"/>
    <property type="match status" value="1"/>
</dbReference>
<reference evidence="3 4" key="1">
    <citation type="submission" date="2020-01" db="EMBL/GenBank/DDBJ databases">
        <title>Dynamics of blaIMP-6 dissemination in carbapenem resistant Enterobacteriacea isolated from regional surveillance in Osaka, Japan.</title>
        <authorList>
            <person name="Abe R."/>
            <person name="Akeda Y."/>
            <person name="Sugawara Y."/>
            <person name="Yamamoto N."/>
            <person name="Tomono K."/>
            <person name="Takeuchi D."/>
            <person name="Kawahara R."/>
            <person name="Hamada S."/>
        </authorList>
    </citation>
    <scope>NUCLEOTIDE SEQUENCE [LARGE SCALE GENOMIC DNA]</scope>
    <source>
        <strain evidence="3 4">E300</strain>
    </source>
</reference>